<accession>A0A1G8H3M8</accession>
<keyword evidence="1" id="KW-0812">Transmembrane</keyword>
<gene>
    <name evidence="2" type="ORF">SAMN05216588_11043</name>
</gene>
<dbReference type="InterPro" id="IPR052959">
    <property type="entry name" value="Inner_membrane_assoc"/>
</dbReference>
<dbReference type="PANTHER" id="PTHR38598">
    <property type="entry name" value="INNER MEMBRANE PROTEIN YJCH"/>
    <property type="match status" value="1"/>
</dbReference>
<feature type="transmembrane region" description="Helical" evidence="1">
    <location>
        <begin position="59"/>
        <end position="82"/>
    </location>
</feature>
<reference evidence="2 3" key="1">
    <citation type="submission" date="2016-10" db="EMBL/GenBank/DDBJ databases">
        <authorList>
            <person name="de Groot N.N."/>
        </authorList>
    </citation>
    <scope>NUCLEOTIDE SEQUENCE [LARGE SCALE GENOMIC DNA]</scope>
    <source>
        <strain evidence="2 3">LMG 18387</strain>
    </source>
</reference>
<dbReference type="Proteomes" id="UP000198606">
    <property type="component" value="Unassembled WGS sequence"/>
</dbReference>
<protein>
    <submittedName>
        <fullName evidence="2">Uncharacterized membrane protein, DUF485 family</fullName>
    </submittedName>
</protein>
<proteinExistence type="predicted"/>
<sequence length="102" mass="11441">MTPHDLEHLRQHPDFIQLVRRKQRLTWTLTLCMLAIYFGFVLVMAFAPHLLAQPIGNGVTSVGIAVVAAVIVLSFVLTAIYVRHTNKVIDPLAAKLMQEPRP</sequence>
<dbReference type="InterPro" id="IPR007436">
    <property type="entry name" value="DUF485"/>
</dbReference>
<organism evidence="2 3">
    <name type="scientific">Phytopseudomonas flavescens</name>
    <dbReference type="NCBI Taxonomy" id="29435"/>
    <lineage>
        <taxon>Bacteria</taxon>
        <taxon>Pseudomonadati</taxon>
        <taxon>Pseudomonadota</taxon>
        <taxon>Gammaproteobacteria</taxon>
        <taxon>Pseudomonadales</taxon>
        <taxon>Pseudomonadaceae</taxon>
        <taxon>Phytopseudomonas</taxon>
    </lineage>
</organism>
<keyword evidence="1" id="KW-1133">Transmembrane helix</keyword>
<dbReference type="InterPro" id="IPR036259">
    <property type="entry name" value="MFS_trans_sf"/>
</dbReference>
<dbReference type="GO" id="GO:0005886">
    <property type="term" value="C:plasma membrane"/>
    <property type="evidence" value="ECO:0007669"/>
    <property type="project" value="TreeGrafter"/>
</dbReference>
<feature type="transmembrane region" description="Helical" evidence="1">
    <location>
        <begin position="25"/>
        <end position="47"/>
    </location>
</feature>
<name>A0A1G8H3M8_9GAMM</name>
<keyword evidence="1" id="KW-0472">Membrane</keyword>
<evidence type="ECO:0000313" key="2">
    <source>
        <dbReference type="EMBL" id="SDI01237.1"/>
    </source>
</evidence>
<evidence type="ECO:0000313" key="3">
    <source>
        <dbReference type="Proteomes" id="UP000198606"/>
    </source>
</evidence>
<dbReference type="AlphaFoldDB" id="A0A1G8H3M8"/>
<dbReference type="Pfam" id="PF04341">
    <property type="entry name" value="DUF485"/>
    <property type="match status" value="1"/>
</dbReference>
<dbReference type="STRING" id="29435.SAMN05216588_11043"/>
<evidence type="ECO:0000256" key="1">
    <source>
        <dbReference type="SAM" id="Phobius"/>
    </source>
</evidence>
<dbReference type="RefSeq" id="WP_084306622.1">
    <property type="nucleotide sequence ID" value="NZ_FNDG01000010.1"/>
</dbReference>
<dbReference type="EMBL" id="FNDG01000010">
    <property type="protein sequence ID" value="SDI01237.1"/>
    <property type="molecule type" value="Genomic_DNA"/>
</dbReference>
<dbReference type="PANTHER" id="PTHR38598:SF1">
    <property type="entry name" value="INNER MEMBRANE PROTEIN YJCH"/>
    <property type="match status" value="1"/>
</dbReference>
<dbReference type="SUPFAM" id="SSF103473">
    <property type="entry name" value="MFS general substrate transporter"/>
    <property type="match status" value="1"/>
</dbReference>